<dbReference type="Proteomes" id="UP000649739">
    <property type="component" value="Unassembled WGS sequence"/>
</dbReference>
<dbReference type="AlphaFoldDB" id="A0A8J3B5G0"/>
<evidence type="ECO:0000256" key="2">
    <source>
        <dbReference type="RuleBase" id="RU003749"/>
    </source>
</evidence>
<reference evidence="4" key="1">
    <citation type="journal article" date="2014" name="Int. J. Syst. Evol. Microbiol.">
        <title>Complete genome sequence of Corynebacterium casei LMG S-19264T (=DSM 44701T), isolated from a smear-ripened cheese.</title>
        <authorList>
            <consortium name="US DOE Joint Genome Institute (JGI-PGF)"/>
            <person name="Walter F."/>
            <person name="Albersmeier A."/>
            <person name="Kalinowski J."/>
            <person name="Ruckert C."/>
        </authorList>
    </citation>
    <scope>NUCLEOTIDE SEQUENCE</scope>
    <source>
        <strain evidence="4">JCM 3090</strain>
    </source>
</reference>
<feature type="domain" description="STAS" evidence="3">
    <location>
        <begin position="7"/>
        <end position="106"/>
    </location>
</feature>
<dbReference type="PANTHER" id="PTHR33495:SF2">
    <property type="entry name" value="ANTI-SIGMA FACTOR ANTAGONIST TM_1081-RELATED"/>
    <property type="match status" value="1"/>
</dbReference>
<evidence type="ECO:0000313" key="4">
    <source>
        <dbReference type="EMBL" id="GGJ95037.1"/>
    </source>
</evidence>
<dbReference type="EMBL" id="BMQB01000005">
    <property type="protein sequence ID" value="GGJ95037.1"/>
    <property type="molecule type" value="Genomic_DNA"/>
</dbReference>
<protein>
    <recommendedName>
        <fullName evidence="2">Anti-sigma factor antagonist</fullName>
    </recommendedName>
</protein>
<organism evidence="4 5">
    <name type="scientific">Pilimelia anulata</name>
    <dbReference type="NCBI Taxonomy" id="53371"/>
    <lineage>
        <taxon>Bacteria</taxon>
        <taxon>Bacillati</taxon>
        <taxon>Actinomycetota</taxon>
        <taxon>Actinomycetes</taxon>
        <taxon>Micromonosporales</taxon>
        <taxon>Micromonosporaceae</taxon>
        <taxon>Pilimelia</taxon>
    </lineage>
</organism>
<dbReference type="RefSeq" id="WP_189170389.1">
    <property type="nucleotide sequence ID" value="NZ_BMQB01000005.1"/>
</dbReference>
<dbReference type="SUPFAM" id="SSF52091">
    <property type="entry name" value="SpoIIaa-like"/>
    <property type="match status" value="1"/>
</dbReference>
<proteinExistence type="inferred from homology"/>
<dbReference type="Pfam" id="PF01740">
    <property type="entry name" value="STAS"/>
    <property type="match status" value="1"/>
</dbReference>
<gene>
    <name evidence="4" type="primary">rsbV</name>
    <name evidence="4" type="ORF">GCM10010123_26030</name>
</gene>
<evidence type="ECO:0000259" key="3">
    <source>
        <dbReference type="PROSITE" id="PS50801"/>
    </source>
</evidence>
<comment type="caution">
    <text evidence="4">The sequence shown here is derived from an EMBL/GenBank/DDBJ whole genome shotgun (WGS) entry which is preliminary data.</text>
</comment>
<dbReference type="NCBIfam" id="TIGR00377">
    <property type="entry name" value="ant_ant_sig"/>
    <property type="match status" value="1"/>
</dbReference>
<evidence type="ECO:0000313" key="5">
    <source>
        <dbReference type="Proteomes" id="UP000649739"/>
    </source>
</evidence>
<dbReference type="InterPro" id="IPR036513">
    <property type="entry name" value="STAS_dom_sf"/>
</dbReference>
<dbReference type="InterPro" id="IPR002645">
    <property type="entry name" value="STAS_dom"/>
</dbReference>
<name>A0A8J3B5G0_9ACTN</name>
<dbReference type="PANTHER" id="PTHR33495">
    <property type="entry name" value="ANTI-SIGMA FACTOR ANTAGONIST TM_1081-RELATED-RELATED"/>
    <property type="match status" value="1"/>
</dbReference>
<dbReference type="GO" id="GO:0043856">
    <property type="term" value="F:anti-sigma factor antagonist activity"/>
    <property type="evidence" value="ECO:0007669"/>
    <property type="project" value="InterPro"/>
</dbReference>
<dbReference type="Gene3D" id="3.30.750.24">
    <property type="entry name" value="STAS domain"/>
    <property type="match status" value="1"/>
</dbReference>
<dbReference type="CDD" id="cd07043">
    <property type="entry name" value="STAS_anti-anti-sigma_factors"/>
    <property type="match status" value="1"/>
</dbReference>
<keyword evidence="5" id="KW-1185">Reference proteome</keyword>
<accession>A0A8J3B5G0</accession>
<dbReference type="PROSITE" id="PS50801">
    <property type="entry name" value="STAS"/>
    <property type="match status" value="1"/>
</dbReference>
<reference evidence="4" key="2">
    <citation type="submission" date="2020-09" db="EMBL/GenBank/DDBJ databases">
        <authorList>
            <person name="Sun Q."/>
            <person name="Ohkuma M."/>
        </authorList>
    </citation>
    <scope>NUCLEOTIDE SEQUENCE</scope>
    <source>
        <strain evidence="4">JCM 3090</strain>
    </source>
</reference>
<evidence type="ECO:0000256" key="1">
    <source>
        <dbReference type="ARBA" id="ARBA00009013"/>
    </source>
</evidence>
<comment type="similarity">
    <text evidence="1 2">Belongs to the anti-sigma-factor antagonist family.</text>
</comment>
<sequence>MNRPGLHIATARDESGALTLRIVGELDMLSAPELSRVVEEGLRERPGRIVLDLGGVTFCDSLGLGTLMLLNRRITAARSVLVLTNVSGNLLRTLDITGLRSLLTVR</sequence>
<dbReference type="InterPro" id="IPR003658">
    <property type="entry name" value="Anti-sigma_ant"/>
</dbReference>